<accession>A0AAW4J6U7</accession>
<gene>
    <name evidence="1" type="ORF">JJB47_11530</name>
</gene>
<dbReference type="RefSeq" id="WP_208340956.1">
    <property type="nucleotide sequence ID" value="NZ_JAENQO010000007.1"/>
</dbReference>
<name>A0AAW4J6U7_CLOPF</name>
<evidence type="ECO:0000313" key="1">
    <source>
        <dbReference type="EMBL" id="MBO3359401.1"/>
    </source>
</evidence>
<sequence length="175" mass="19119">MASEVLKALTDKKSKHVVGSLNNAEVRTINQGAIAEADIDNYMIVELGFNEEGERTFKLLSDVTHKGYLVASPENYMAELGENISGFFNGKGERGRIVIQDFGKRFECSNVVASDGSSAIKNGMEAYFDPEKKQFIVDVKKSDSKLATAGNKYIVVDVEGNTLGGQQTIRLEVAM</sequence>
<dbReference type="Proteomes" id="UP000668068">
    <property type="component" value="Unassembled WGS sequence"/>
</dbReference>
<dbReference type="AlphaFoldDB" id="A0AAW4J6U7"/>
<protein>
    <submittedName>
        <fullName evidence="1">Uncharacterized protein</fullName>
    </submittedName>
</protein>
<evidence type="ECO:0000313" key="2">
    <source>
        <dbReference type="Proteomes" id="UP000668068"/>
    </source>
</evidence>
<dbReference type="EMBL" id="JAENQP010000007">
    <property type="protein sequence ID" value="MBO3359401.1"/>
    <property type="molecule type" value="Genomic_DNA"/>
</dbReference>
<organism evidence="1 2">
    <name type="scientific">Clostridium perfringens</name>
    <dbReference type="NCBI Taxonomy" id="1502"/>
    <lineage>
        <taxon>Bacteria</taxon>
        <taxon>Bacillati</taxon>
        <taxon>Bacillota</taxon>
        <taxon>Clostridia</taxon>
        <taxon>Eubacteriales</taxon>
        <taxon>Clostridiaceae</taxon>
        <taxon>Clostridium</taxon>
    </lineage>
</organism>
<proteinExistence type="predicted"/>
<comment type="caution">
    <text evidence="1">The sequence shown here is derived from an EMBL/GenBank/DDBJ whole genome shotgun (WGS) entry which is preliminary data.</text>
</comment>
<reference evidence="1" key="1">
    <citation type="submission" date="2020-12" db="EMBL/GenBank/DDBJ databases">
        <title>Comparative genomics of Clostridium perfringens reveals patterns of host-associated phylogenetic clades and virulence factors.</title>
        <authorList>
            <person name="Smith A.H."/>
            <person name="Geier R."/>
        </authorList>
    </citation>
    <scope>NUCLEOTIDE SEQUENCE</scope>
    <source>
        <strain evidence="1">CHD30677R</strain>
    </source>
</reference>